<dbReference type="Proteomes" id="UP001178507">
    <property type="component" value="Unassembled WGS sequence"/>
</dbReference>
<dbReference type="AlphaFoldDB" id="A0AA36IU78"/>
<evidence type="ECO:0000313" key="2">
    <source>
        <dbReference type="EMBL" id="CAJ1392943.1"/>
    </source>
</evidence>
<dbReference type="EMBL" id="CAUJNA010002446">
    <property type="protein sequence ID" value="CAJ1392943.1"/>
    <property type="molecule type" value="Genomic_DNA"/>
</dbReference>
<evidence type="ECO:0000313" key="3">
    <source>
        <dbReference type="Proteomes" id="UP001178507"/>
    </source>
</evidence>
<keyword evidence="3" id="KW-1185">Reference proteome</keyword>
<gene>
    <name evidence="2" type="ORF">EVOR1521_LOCUS17904</name>
</gene>
<protein>
    <submittedName>
        <fullName evidence="2">Uncharacterized protein</fullName>
    </submittedName>
</protein>
<dbReference type="SUPFAM" id="SSF53474">
    <property type="entry name" value="alpha/beta-Hydrolases"/>
    <property type="match status" value="1"/>
</dbReference>
<reference evidence="2" key="1">
    <citation type="submission" date="2023-08" db="EMBL/GenBank/DDBJ databases">
        <authorList>
            <person name="Chen Y."/>
            <person name="Shah S."/>
            <person name="Dougan E. K."/>
            <person name="Thang M."/>
            <person name="Chan C."/>
        </authorList>
    </citation>
    <scope>NUCLEOTIDE SEQUENCE</scope>
</reference>
<sequence>MAEVDMGHSGFLLPRKGWNGDDTFGFYEQASESAILNGELFRENERLFLKQNLRLSSVSFPIGGENTVEIEVKAFWQPEAIHFKGTGSRPGRFVTLLSDIQHPIRDVWAWIKKPGVNGELAEALVRPLYKKGFSVVMLDMPGSGGSAANAELTVDYSVWEAEDWRIVEAAMRGSGQRKPGGPRTPVDGRNPRTTK</sequence>
<evidence type="ECO:0000256" key="1">
    <source>
        <dbReference type="SAM" id="MobiDB-lite"/>
    </source>
</evidence>
<name>A0AA36IU78_9DINO</name>
<dbReference type="InterPro" id="IPR029058">
    <property type="entry name" value="AB_hydrolase_fold"/>
</dbReference>
<feature type="region of interest" description="Disordered" evidence="1">
    <location>
        <begin position="170"/>
        <end position="195"/>
    </location>
</feature>
<proteinExistence type="predicted"/>
<accession>A0AA36IU78</accession>
<comment type="caution">
    <text evidence="2">The sequence shown here is derived from an EMBL/GenBank/DDBJ whole genome shotgun (WGS) entry which is preliminary data.</text>
</comment>
<organism evidence="2 3">
    <name type="scientific">Effrenium voratum</name>
    <dbReference type="NCBI Taxonomy" id="2562239"/>
    <lineage>
        <taxon>Eukaryota</taxon>
        <taxon>Sar</taxon>
        <taxon>Alveolata</taxon>
        <taxon>Dinophyceae</taxon>
        <taxon>Suessiales</taxon>
        <taxon>Symbiodiniaceae</taxon>
        <taxon>Effrenium</taxon>
    </lineage>
</organism>